<dbReference type="RefSeq" id="WP_130486950.1">
    <property type="nucleotide sequence ID" value="NZ_CBCSEB010000001.1"/>
</dbReference>
<evidence type="ECO:0000256" key="5">
    <source>
        <dbReference type="ARBA" id="ARBA00023136"/>
    </source>
</evidence>
<keyword evidence="3 6" id="KW-0812">Transmembrane</keyword>
<dbReference type="Pfam" id="PF05425">
    <property type="entry name" value="CopD"/>
    <property type="match status" value="1"/>
</dbReference>
<reference evidence="8 9" key="1">
    <citation type="submission" date="2019-02" db="EMBL/GenBank/DDBJ databases">
        <title>Genomic Encyclopedia of Type Strains, Phase IV (KMG-IV): sequencing the most valuable type-strain genomes for metagenomic binning, comparative biology and taxonomic classification.</title>
        <authorList>
            <person name="Goeker M."/>
        </authorList>
    </citation>
    <scope>NUCLEOTIDE SEQUENCE [LARGE SCALE GENOMIC DNA]</scope>
    <source>
        <strain evidence="8 9">DSM 16618</strain>
    </source>
</reference>
<feature type="transmembrane region" description="Helical" evidence="6">
    <location>
        <begin position="156"/>
        <end position="175"/>
    </location>
</feature>
<evidence type="ECO:0000256" key="2">
    <source>
        <dbReference type="ARBA" id="ARBA00022475"/>
    </source>
</evidence>
<feature type="transmembrane region" description="Helical" evidence="6">
    <location>
        <begin position="274"/>
        <end position="291"/>
    </location>
</feature>
<evidence type="ECO:0000256" key="3">
    <source>
        <dbReference type="ARBA" id="ARBA00022692"/>
    </source>
</evidence>
<protein>
    <submittedName>
        <fullName evidence="8">Putative copper resistance protein D</fullName>
    </submittedName>
</protein>
<sequence>MLELLPILLRQLHVAGLLLCCGTGIYLGFLTAPSLALELSRPARRVYAACTLLACAGTLLMIPLQAGRMAGSMADILSPDTWQAVLLATRYGEAWQWQFFLLPVLLLAWLYRRQDRQHHRAMALASGAMLAALAATGHAAAMDGALGWLHRGNQTLHLWAIAYWAGGLPWVLVQLRRLAHHPDGAIIQTLVRYSRLGHWAVAIAILSGLGNLFLILGPWPWNWATLYMRLMETKFLAVAAMVALALFNRYVLVPRMRNQPQALQAMAKNTRFEVIFAAGIVILIGVIGTLSPT</sequence>
<evidence type="ECO:0000256" key="4">
    <source>
        <dbReference type="ARBA" id="ARBA00022989"/>
    </source>
</evidence>
<dbReference type="PANTHER" id="PTHR34820:SF4">
    <property type="entry name" value="INNER MEMBRANE PROTEIN YEBZ"/>
    <property type="match status" value="1"/>
</dbReference>
<proteinExistence type="predicted"/>
<evidence type="ECO:0000256" key="6">
    <source>
        <dbReference type="SAM" id="Phobius"/>
    </source>
</evidence>
<dbReference type="Proteomes" id="UP000292039">
    <property type="component" value="Unassembled WGS sequence"/>
</dbReference>
<dbReference type="PANTHER" id="PTHR34820">
    <property type="entry name" value="INNER MEMBRANE PROTEIN YEBZ"/>
    <property type="match status" value="1"/>
</dbReference>
<feature type="transmembrane region" description="Helical" evidence="6">
    <location>
        <begin position="46"/>
        <end position="64"/>
    </location>
</feature>
<dbReference type="InterPro" id="IPR008457">
    <property type="entry name" value="Cu-R_CopD_dom"/>
</dbReference>
<evidence type="ECO:0000256" key="1">
    <source>
        <dbReference type="ARBA" id="ARBA00004651"/>
    </source>
</evidence>
<dbReference type="InterPro" id="IPR032694">
    <property type="entry name" value="CopC/D"/>
</dbReference>
<feature type="transmembrane region" description="Helical" evidence="6">
    <location>
        <begin position="123"/>
        <end position="141"/>
    </location>
</feature>
<dbReference type="AlphaFoldDB" id="A0A4Q7MNZ6"/>
<evidence type="ECO:0000313" key="8">
    <source>
        <dbReference type="EMBL" id="RZS70277.1"/>
    </source>
</evidence>
<organism evidence="8 9">
    <name type="scientific">Kerstersia gyiorum</name>
    <dbReference type="NCBI Taxonomy" id="206506"/>
    <lineage>
        <taxon>Bacteria</taxon>
        <taxon>Pseudomonadati</taxon>
        <taxon>Pseudomonadota</taxon>
        <taxon>Betaproteobacteria</taxon>
        <taxon>Burkholderiales</taxon>
        <taxon>Alcaligenaceae</taxon>
        <taxon>Kerstersia</taxon>
    </lineage>
</organism>
<dbReference type="EMBL" id="SGWZ01000002">
    <property type="protein sequence ID" value="RZS70277.1"/>
    <property type="molecule type" value="Genomic_DNA"/>
</dbReference>
<keyword evidence="2" id="KW-1003">Cell membrane</keyword>
<comment type="caution">
    <text evidence="8">The sequence shown here is derived from an EMBL/GenBank/DDBJ whole genome shotgun (WGS) entry which is preliminary data.</text>
</comment>
<comment type="subcellular location">
    <subcellularLocation>
        <location evidence="1">Cell membrane</location>
        <topology evidence="1">Multi-pass membrane protein</topology>
    </subcellularLocation>
</comment>
<name>A0A4Q7MNZ6_9BURK</name>
<dbReference type="GO" id="GO:0006825">
    <property type="term" value="P:copper ion transport"/>
    <property type="evidence" value="ECO:0007669"/>
    <property type="project" value="InterPro"/>
</dbReference>
<feature type="transmembrane region" description="Helical" evidence="6">
    <location>
        <begin position="196"/>
        <end position="215"/>
    </location>
</feature>
<accession>A0A4Q7MNZ6</accession>
<dbReference type="InterPro" id="IPR047689">
    <property type="entry name" value="CopD"/>
</dbReference>
<feature type="transmembrane region" description="Helical" evidence="6">
    <location>
        <begin position="12"/>
        <end position="34"/>
    </location>
</feature>
<evidence type="ECO:0000259" key="7">
    <source>
        <dbReference type="Pfam" id="PF05425"/>
    </source>
</evidence>
<keyword evidence="4 6" id="KW-1133">Transmembrane helix</keyword>
<gene>
    <name evidence="8" type="ORF">EV679_1679</name>
</gene>
<feature type="domain" description="Copper resistance protein D" evidence="7">
    <location>
        <begin position="188"/>
        <end position="286"/>
    </location>
</feature>
<dbReference type="GO" id="GO:0005886">
    <property type="term" value="C:plasma membrane"/>
    <property type="evidence" value="ECO:0007669"/>
    <property type="project" value="UniProtKB-SubCell"/>
</dbReference>
<dbReference type="NCBIfam" id="NF033808">
    <property type="entry name" value="copper_CopD"/>
    <property type="match status" value="1"/>
</dbReference>
<keyword evidence="5 6" id="KW-0472">Membrane</keyword>
<feature type="transmembrane region" description="Helical" evidence="6">
    <location>
        <begin position="235"/>
        <end position="253"/>
    </location>
</feature>
<feature type="transmembrane region" description="Helical" evidence="6">
    <location>
        <begin position="94"/>
        <end position="111"/>
    </location>
</feature>
<evidence type="ECO:0000313" key="9">
    <source>
        <dbReference type="Proteomes" id="UP000292039"/>
    </source>
</evidence>